<protein>
    <submittedName>
        <fullName evidence="3">Predicted protein</fullName>
    </submittedName>
</protein>
<dbReference type="Proteomes" id="UP000003824">
    <property type="component" value="Unassembled WGS sequence"/>
</dbReference>
<evidence type="ECO:0000256" key="1">
    <source>
        <dbReference type="SAM" id="MobiDB-lite"/>
    </source>
</evidence>
<dbReference type="Pfam" id="PF19857">
    <property type="entry name" value="DUF6332"/>
    <property type="match status" value="1"/>
</dbReference>
<evidence type="ECO:0000313" key="3">
    <source>
        <dbReference type="EMBL" id="EFE70977.2"/>
    </source>
</evidence>
<sequence>MQREHVPPPSHERLFGLLRRHGRTVAGPTGPLLRPIPSGHDPESERLRGTRVTGRGGRRTQAERDAITVEIGYALCSAAFAAAVVFGAVAGPALLFSLPDALETLLLGAGTVLAPVLFAVRTVGVLIRFGRSARTGRSGRTEPDS</sequence>
<feature type="region of interest" description="Disordered" evidence="1">
    <location>
        <begin position="28"/>
        <end position="59"/>
    </location>
</feature>
<dbReference type="eggNOG" id="ENOG50321J9">
    <property type="taxonomic scope" value="Bacteria"/>
</dbReference>
<feature type="transmembrane region" description="Helical" evidence="2">
    <location>
        <begin position="71"/>
        <end position="98"/>
    </location>
</feature>
<keyword evidence="2" id="KW-0812">Transmembrane</keyword>
<dbReference type="InterPro" id="IPR046295">
    <property type="entry name" value="DUF6332"/>
</dbReference>
<reference evidence="4" key="1">
    <citation type="submission" date="2008-12" db="EMBL/GenBank/DDBJ databases">
        <title>Annotation of Streptomyces ghanaensis ATCC 14672.</title>
        <authorList>
            <consortium name="The Broad Institute Genome Sequencing Platform"/>
            <consortium name="Broad Institute Microbial Sequencing Center"/>
            <person name="Fischbach M."/>
            <person name="Ward D."/>
            <person name="Young S."/>
            <person name="Kodira C.D."/>
            <person name="Zeng Q."/>
            <person name="Koehrsen M."/>
            <person name="Godfrey P."/>
            <person name="Alvarado L."/>
            <person name="Berlin A.M."/>
            <person name="Borenstein D."/>
            <person name="Chen Z."/>
            <person name="Engels R."/>
            <person name="Freedman E."/>
            <person name="Gellesch M."/>
            <person name="Goldberg J."/>
            <person name="Griggs A."/>
            <person name="Gujja S."/>
            <person name="Heiman D.I."/>
            <person name="Hepburn T.A."/>
            <person name="Howarth C."/>
            <person name="Jen D."/>
            <person name="Larson L."/>
            <person name="Lewis B."/>
            <person name="Mehta T."/>
            <person name="Park D."/>
            <person name="Pearson M."/>
            <person name="Roberts A."/>
            <person name="Saif S."/>
            <person name="Shea T.D."/>
            <person name="Shenoy N."/>
            <person name="Sisk P."/>
            <person name="Stolte C."/>
            <person name="Sykes S.N."/>
            <person name="Walk T."/>
            <person name="White J."/>
            <person name="Yandava C."/>
            <person name="Straight P."/>
            <person name="Clardy J."/>
            <person name="Hung D."/>
            <person name="Kolter R."/>
            <person name="Mekalanos J."/>
            <person name="Walker S."/>
            <person name="Walsh C.T."/>
            <person name="Wieland B.L.C."/>
            <person name="Ilzarbe M."/>
            <person name="Galagan J."/>
            <person name="Nusbaum C."/>
            <person name="Birren B."/>
        </authorList>
    </citation>
    <scope>NUCLEOTIDE SEQUENCE [LARGE SCALE GENOMIC DNA]</scope>
    <source>
        <strain evidence="4">ATCC 14672 / DSM 40746 / JCM 4963 / KCTC 9882 / NRRL B-12104 / FH 1290</strain>
    </source>
</reference>
<proteinExistence type="predicted"/>
<evidence type="ECO:0000313" key="4">
    <source>
        <dbReference type="Proteomes" id="UP000003824"/>
    </source>
</evidence>
<evidence type="ECO:0000256" key="2">
    <source>
        <dbReference type="SAM" id="Phobius"/>
    </source>
</evidence>
<gene>
    <name evidence="3" type="ORF">SSFG_06220</name>
</gene>
<feature type="transmembrane region" description="Helical" evidence="2">
    <location>
        <begin position="104"/>
        <end position="127"/>
    </location>
</feature>
<accession>D5ZWT6</accession>
<organism evidence="3 4">
    <name type="scientific">Streptomyces viridosporus (strain ATCC 14672 / DSM 40746 / JCM 4963 / KCTC 9882 / NRRL B-12104 / FH 1290)</name>
    <name type="common">Streptomyces ghanaensis</name>
    <dbReference type="NCBI Taxonomy" id="566461"/>
    <lineage>
        <taxon>Bacteria</taxon>
        <taxon>Bacillati</taxon>
        <taxon>Actinomycetota</taxon>
        <taxon>Actinomycetes</taxon>
        <taxon>Kitasatosporales</taxon>
        <taxon>Streptomycetaceae</taxon>
        <taxon>Streptomyces</taxon>
    </lineage>
</organism>
<name>D5ZWT6_STRV1</name>
<keyword evidence="2" id="KW-0472">Membrane</keyword>
<keyword evidence="2" id="KW-1133">Transmembrane helix</keyword>
<dbReference type="EMBL" id="DS999641">
    <property type="protein sequence ID" value="EFE70977.2"/>
    <property type="molecule type" value="Genomic_DNA"/>
</dbReference>
<dbReference type="AlphaFoldDB" id="D5ZWT6"/>